<dbReference type="InterPro" id="IPR044824">
    <property type="entry name" value="MAIN-like"/>
</dbReference>
<evidence type="ECO:0000259" key="1">
    <source>
        <dbReference type="Pfam" id="PF10536"/>
    </source>
</evidence>
<dbReference type="EMBL" id="KK914242">
    <property type="protein sequence ID" value="KDP44682.1"/>
    <property type="molecule type" value="Genomic_DNA"/>
</dbReference>
<evidence type="ECO:0000313" key="3">
    <source>
        <dbReference type="Proteomes" id="UP000027138"/>
    </source>
</evidence>
<dbReference type="InterPro" id="IPR019557">
    <property type="entry name" value="AminoTfrase-like_pln_mobile"/>
</dbReference>
<keyword evidence="3" id="KW-1185">Reference proteome</keyword>
<dbReference type="PANTHER" id="PTHR46033:SF8">
    <property type="entry name" value="PROTEIN MAINTENANCE OF MERISTEMS-LIKE"/>
    <property type="match status" value="1"/>
</dbReference>
<sequence length="159" mass="17251">MAHLPEIPASAYTPEMDTLGVILDIPVFEGDRVPVDLGKARAGGSSTDASTFWDLLDPLMRSRVVAAGFGDYAAGLRRTQPRFPPAMRYALMERWNDCTHSFIFGFGEMTLTPADFTGITGLGFDGEAVPLDSRYQTTALGAELVDTLLGVPTRTRYTA</sequence>
<dbReference type="PANTHER" id="PTHR46033">
    <property type="entry name" value="PROTEIN MAIN-LIKE 2"/>
    <property type="match status" value="1"/>
</dbReference>
<name>A0A067L8E4_JATCU</name>
<gene>
    <name evidence="2" type="ORF">JCGZ_19497</name>
</gene>
<reference evidence="2 3" key="1">
    <citation type="journal article" date="2014" name="PLoS ONE">
        <title>Global Analysis of Gene Expression Profiles in Physic Nut (Jatropha curcas L.) Seedlings Exposed to Salt Stress.</title>
        <authorList>
            <person name="Zhang L."/>
            <person name="Zhang C."/>
            <person name="Wu P."/>
            <person name="Chen Y."/>
            <person name="Li M."/>
            <person name="Jiang H."/>
            <person name="Wu G."/>
        </authorList>
    </citation>
    <scope>NUCLEOTIDE SEQUENCE [LARGE SCALE GENOMIC DNA]</scope>
    <source>
        <strain evidence="3">cv. GZQX0401</strain>
        <tissue evidence="2">Young leaves</tissue>
    </source>
</reference>
<protein>
    <recommendedName>
        <fullName evidence="1">Aminotransferase-like plant mobile domain-containing protein</fullName>
    </recommendedName>
</protein>
<proteinExistence type="predicted"/>
<evidence type="ECO:0000313" key="2">
    <source>
        <dbReference type="EMBL" id="KDP44682.1"/>
    </source>
</evidence>
<dbReference type="GO" id="GO:0010073">
    <property type="term" value="P:meristem maintenance"/>
    <property type="evidence" value="ECO:0007669"/>
    <property type="project" value="InterPro"/>
</dbReference>
<dbReference type="AlphaFoldDB" id="A0A067L8E4"/>
<accession>A0A067L8E4</accession>
<organism evidence="2 3">
    <name type="scientific">Jatropha curcas</name>
    <name type="common">Barbados nut</name>
    <dbReference type="NCBI Taxonomy" id="180498"/>
    <lineage>
        <taxon>Eukaryota</taxon>
        <taxon>Viridiplantae</taxon>
        <taxon>Streptophyta</taxon>
        <taxon>Embryophyta</taxon>
        <taxon>Tracheophyta</taxon>
        <taxon>Spermatophyta</taxon>
        <taxon>Magnoliopsida</taxon>
        <taxon>eudicotyledons</taxon>
        <taxon>Gunneridae</taxon>
        <taxon>Pentapetalae</taxon>
        <taxon>rosids</taxon>
        <taxon>fabids</taxon>
        <taxon>Malpighiales</taxon>
        <taxon>Euphorbiaceae</taxon>
        <taxon>Crotonoideae</taxon>
        <taxon>Jatropheae</taxon>
        <taxon>Jatropha</taxon>
    </lineage>
</organism>
<dbReference type="Pfam" id="PF10536">
    <property type="entry name" value="PMD"/>
    <property type="match status" value="1"/>
</dbReference>
<dbReference type="Proteomes" id="UP000027138">
    <property type="component" value="Unassembled WGS sequence"/>
</dbReference>
<feature type="domain" description="Aminotransferase-like plant mobile" evidence="1">
    <location>
        <begin position="89"/>
        <end position="140"/>
    </location>
</feature>